<keyword evidence="1" id="KW-0472">Membrane</keyword>
<comment type="caution">
    <text evidence="2">The sequence shown here is derived from an EMBL/GenBank/DDBJ whole genome shotgun (WGS) entry which is preliminary data.</text>
</comment>
<evidence type="ECO:0000313" key="3">
    <source>
        <dbReference type="Proteomes" id="UP001604277"/>
    </source>
</evidence>
<evidence type="ECO:0000256" key="1">
    <source>
        <dbReference type="SAM" id="Phobius"/>
    </source>
</evidence>
<keyword evidence="3" id="KW-1185">Reference proteome</keyword>
<sequence length="118" mass="13269">MSGDDRTMSPLRGLVIPILNPFYCLSVYLCTFVQLKQGMEDIERHGVVWANFLPNKPSAYNLGPEVRRNLVRVNIIGPKDSSEERMKVQPHLVSESIAHDGGMPLGRATWSISPVMKY</sequence>
<name>A0ABD1NYL9_9LAMI</name>
<dbReference type="AlphaFoldDB" id="A0ABD1NYL9"/>
<dbReference type="Proteomes" id="UP001604277">
    <property type="component" value="Unassembled WGS sequence"/>
</dbReference>
<keyword evidence="1" id="KW-0812">Transmembrane</keyword>
<proteinExistence type="predicted"/>
<evidence type="ECO:0000313" key="2">
    <source>
        <dbReference type="EMBL" id="KAL2456715.1"/>
    </source>
</evidence>
<feature type="transmembrane region" description="Helical" evidence="1">
    <location>
        <begin position="14"/>
        <end position="35"/>
    </location>
</feature>
<organism evidence="2 3">
    <name type="scientific">Forsythia ovata</name>
    <dbReference type="NCBI Taxonomy" id="205694"/>
    <lineage>
        <taxon>Eukaryota</taxon>
        <taxon>Viridiplantae</taxon>
        <taxon>Streptophyta</taxon>
        <taxon>Embryophyta</taxon>
        <taxon>Tracheophyta</taxon>
        <taxon>Spermatophyta</taxon>
        <taxon>Magnoliopsida</taxon>
        <taxon>eudicotyledons</taxon>
        <taxon>Gunneridae</taxon>
        <taxon>Pentapetalae</taxon>
        <taxon>asterids</taxon>
        <taxon>lamiids</taxon>
        <taxon>Lamiales</taxon>
        <taxon>Oleaceae</taxon>
        <taxon>Forsythieae</taxon>
        <taxon>Forsythia</taxon>
    </lineage>
</organism>
<reference evidence="3" key="1">
    <citation type="submission" date="2024-07" db="EMBL/GenBank/DDBJ databases">
        <title>Two chromosome-level genome assemblies of Korean endemic species Abeliophyllum distichum and Forsythia ovata (Oleaceae).</title>
        <authorList>
            <person name="Jang H."/>
        </authorList>
    </citation>
    <scope>NUCLEOTIDE SEQUENCE [LARGE SCALE GENOMIC DNA]</scope>
</reference>
<protein>
    <submittedName>
        <fullName evidence="2">Uncharacterized protein</fullName>
    </submittedName>
</protein>
<keyword evidence="1" id="KW-1133">Transmembrane helix</keyword>
<gene>
    <name evidence="2" type="ORF">Fot_56712</name>
</gene>
<dbReference type="EMBL" id="JBFOLJ010000054">
    <property type="protein sequence ID" value="KAL2456715.1"/>
    <property type="molecule type" value="Genomic_DNA"/>
</dbReference>
<accession>A0ABD1NYL9</accession>